<evidence type="ECO:0000313" key="2">
    <source>
        <dbReference type="EMBL" id="AMB97082.1"/>
    </source>
</evidence>
<dbReference type="PIRSF" id="PIRSF037260">
    <property type="entry name" value="UPF0223"/>
    <property type="match status" value="1"/>
</dbReference>
<evidence type="ECO:0000313" key="5">
    <source>
        <dbReference type="Proteomes" id="UP000595091"/>
    </source>
</evidence>
<dbReference type="InterPro" id="IPR023324">
    <property type="entry name" value="BH2638-like_sf"/>
</dbReference>
<accession>A0A0U4VW07</accession>
<dbReference type="Gene3D" id="1.10.220.80">
    <property type="entry name" value="BH2638-like"/>
    <property type="match status" value="1"/>
</dbReference>
<organism evidence="2 4">
    <name type="scientific">Aerococcus urinaeequi</name>
    <dbReference type="NCBI Taxonomy" id="51665"/>
    <lineage>
        <taxon>Bacteria</taxon>
        <taxon>Bacillati</taxon>
        <taxon>Bacillota</taxon>
        <taxon>Bacilli</taxon>
        <taxon>Lactobacillales</taxon>
        <taxon>Aerococcaceae</taxon>
        <taxon>Aerococcus</taxon>
    </lineage>
</organism>
<dbReference type="NCBIfam" id="NF003353">
    <property type="entry name" value="PRK04387.1"/>
    <property type="match status" value="1"/>
</dbReference>
<reference evidence="4" key="2">
    <citation type="submission" date="2016-01" db="EMBL/GenBank/DDBJ databases">
        <title>Six Aerococcus type strain genome sequencing and assembly using PacBio and Illumina Hiseq.</title>
        <authorList>
            <person name="Carkaci D."/>
            <person name="Dargis R."/>
            <person name="Nielsen X.C."/>
            <person name="Skovgaard O."/>
            <person name="Fuursted K."/>
            <person name="Christensen J.J."/>
        </authorList>
    </citation>
    <scope>NUCLEOTIDE SEQUENCE [LARGE SCALE GENOMIC DNA]</scope>
    <source>
        <strain evidence="4">CCUG28094</strain>
    </source>
</reference>
<comment type="similarity">
    <text evidence="1">Belongs to the UPF0223 family.</text>
</comment>
<evidence type="ECO:0000313" key="3">
    <source>
        <dbReference type="EMBL" id="QOQ78721.1"/>
    </source>
</evidence>
<evidence type="ECO:0000313" key="4">
    <source>
        <dbReference type="Proteomes" id="UP000067698"/>
    </source>
</evidence>
<sequence>MSNNYQYPIDLDWTSEEMAIVVKMWNGLEQAYESSINREELLNRYKAFKQVVPSKMEEKQLGNSFEKISGYQLYGTIKKARNSETKTISMP</sequence>
<evidence type="ECO:0000256" key="1">
    <source>
        <dbReference type="HAMAP-Rule" id="MF_01041"/>
    </source>
</evidence>
<dbReference type="HAMAP" id="MF_01041">
    <property type="entry name" value="UPF0223"/>
    <property type="match status" value="1"/>
</dbReference>
<dbReference type="GeneID" id="92866320"/>
<dbReference type="Proteomes" id="UP000067698">
    <property type="component" value="Chromosome"/>
</dbReference>
<dbReference type="InterPro" id="IPR007920">
    <property type="entry name" value="UPF0223"/>
</dbReference>
<reference evidence="2 4" key="1">
    <citation type="journal article" date="2016" name="Genome Announc.">
        <title>Complete Genome Sequences of Aerococcus christensenii CCUG 28831T, Aerococcus sanguinicola CCUG 43001T, Aerococcus urinae CCUG 36881T, Aerococcus urinaeequi CCUG 28094T, Aerococcus urinaehominis CCUG 42038 BT, and Aerococcus viridans CCUG 4311T.</title>
        <authorList>
            <person name="Carkaci D."/>
            <person name="Dargis R."/>
            <person name="Nielsen X.C."/>
            <person name="Skovgaard O."/>
            <person name="Fuursted K."/>
            <person name="Christensen J.J."/>
        </authorList>
    </citation>
    <scope>NUCLEOTIDE SEQUENCE [LARGE SCALE GENOMIC DNA]</scope>
    <source>
        <strain evidence="2 4">CCUG28094</strain>
    </source>
</reference>
<name>A0A0U4VW07_9LACT</name>
<dbReference type="SUPFAM" id="SSF158504">
    <property type="entry name" value="BH2638-like"/>
    <property type="match status" value="1"/>
</dbReference>
<gene>
    <name evidence="2" type="ORF">AWM74_02000</name>
    <name evidence="3" type="ORF">IMX20_06945</name>
</gene>
<dbReference type="Pfam" id="PF05256">
    <property type="entry name" value="UPF0223"/>
    <property type="match status" value="1"/>
</dbReference>
<dbReference type="OrthoDB" id="1649074at2"/>
<dbReference type="RefSeq" id="WP_026466417.1">
    <property type="nucleotide sequence ID" value="NZ_CP013988.1"/>
</dbReference>
<dbReference type="EMBL" id="CP014162">
    <property type="protein sequence ID" value="AMB97082.1"/>
    <property type="molecule type" value="Genomic_DNA"/>
</dbReference>
<proteinExistence type="inferred from homology"/>
<reference evidence="3 5" key="3">
    <citation type="submission" date="2020-10" db="EMBL/GenBank/DDBJ databases">
        <title>Plasmid carrying two tetracycline resistance determinant.</title>
        <authorList>
            <person name="Yang Q."/>
        </authorList>
    </citation>
    <scope>NUCLEOTIDE SEQUENCE [LARGE SCALE GENOMIC DNA]</scope>
    <source>
        <strain evidence="3 5">T43</strain>
    </source>
</reference>
<dbReference type="Proteomes" id="UP000595091">
    <property type="component" value="Chromosome"/>
</dbReference>
<protein>
    <recommendedName>
        <fullName evidence="1">UPF0223 protein AWM74_02000</fullName>
    </recommendedName>
</protein>
<dbReference type="KEGG" id="aui:APT62_02685"/>
<dbReference type="AlphaFoldDB" id="A0A0U4VW07"/>
<dbReference type="EMBL" id="CP063065">
    <property type="protein sequence ID" value="QOQ78721.1"/>
    <property type="molecule type" value="Genomic_DNA"/>
</dbReference>